<proteinExistence type="predicted"/>
<dbReference type="Pfam" id="PF01507">
    <property type="entry name" value="PAPS_reduct"/>
    <property type="match status" value="1"/>
</dbReference>
<dbReference type="InterPro" id="IPR002500">
    <property type="entry name" value="PAPS_reduct_dom"/>
</dbReference>
<dbReference type="CDD" id="cd23947">
    <property type="entry name" value="PAPS_reductase-like_YbdN"/>
    <property type="match status" value="1"/>
</dbReference>
<sequence length="641" mass="74021">MWPRVAKIYWDPWRNIPVVKPRQEEIDLYYVVRLSEPGDARPAFQGDLEKLEKAVIHEYGSPDLYRRFFENRFILLNKTPHWDHMWEVVASGNVLGQLYYDPFREKWRFRLTYSGAVLALEEGFVKEKRVDGPVYTGRVVEASGVDDNQVVVVDSKNRIRGLGEKYGDKLVIVKTFHDKSRPVETSEKPASIHDVLKHNEEGLKTLEESSKRFLEKLHSKYNLPVIISYSGGKDSLIALDLTVKALGGGEMVFNDTGLELPETLSNVEEVSEKYGLKLHVASVGDVFWRGVEVFGPPGKDYRWCCKVAKLVPIARLTRALWPNGAFNIVGQRAYESLDRAKSPRVWRNKWIPHLVTTSPIQYWGQLSGWLYIFKYDLPFNKLYLKGFDRLGCFLCPSSTLAEFKDVEETYPELWERWRSILEYWRKSLNQPEEWVKLGLWRWLTPASAKKRIARHVQGYSIDWRDEYRRRLLASSVNLAPVSKTLEGEALRLVFNRKVVSDEYRSVVKVNAEGLGFSYKEEGGEIAISTPNTNIIIKEDIVEAKPSTLGDSFEDLVDVLKIIYRMYGCVKCGSCILWAPKGYARLTPRGPVLESRVDEKVRRQYLESCPMSDQLVEKAVIPLILDNPKAFKRPSRKRLKFR</sequence>
<organism evidence="2">
    <name type="scientific">Thermosphaera aggregans</name>
    <dbReference type="NCBI Taxonomy" id="54254"/>
    <lineage>
        <taxon>Archaea</taxon>
        <taxon>Thermoproteota</taxon>
        <taxon>Thermoprotei</taxon>
        <taxon>Desulfurococcales</taxon>
        <taxon>Desulfurococcaceae</taxon>
        <taxon>Thermosphaera</taxon>
    </lineage>
</organism>
<reference evidence="2" key="1">
    <citation type="journal article" date="2020" name="mSystems">
        <title>Genome- and Community-Level Interaction Insights into Carbon Utilization and Element Cycling Functions of Hydrothermarchaeota in Hydrothermal Sediment.</title>
        <authorList>
            <person name="Zhou Z."/>
            <person name="Liu Y."/>
            <person name="Xu W."/>
            <person name="Pan J."/>
            <person name="Luo Z.H."/>
            <person name="Li M."/>
        </authorList>
    </citation>
    <scope>NUCLEOTIDE SEQUENCE [LARGE SCALE GENOMIC DNA]</scope>
    <source>
        <strain evidence="2">SpSt-23</strain>
    </source>
</reference>
<dbReference type="Gene3D" id="3.40.50.620">
    <property type="entry name" value="HUPs"/>
    <property type="match status" value="1"/>
</dbReference>
<dbReference type="InterPro" id="IPR014729">
    <property type="entry name" value="Rossmann-like_a/b/a_fold"/>
</dbReference>
<protein>
    <submittedName>
        <fullName evidence="2">Phosphoadenosine phosphosulfate reductase</fullName>
    </submittedName>
</protein>
<dbReference type="PANTHER" id="PTHR43196:SF2">
    <property type="entry name" value="PHOSPHOADENOSINE PHOSPHOSULFATE REDUCTASE"/>
    <property type="match status" value="1"/>
</dbReference>
<dbReference type="SUPFAM" id="SSF52402">
    <property type="entry name" value="Adenine nucleotide alpha hydrolases-like"/>
    <property type="match status" value="1"/>
</dbReference>
<comment type="caution">
    <text evidence="2">The sequence shown here is derived from an EMBL/GenBank/DDBJ whole genome shotgun (WGS) entry which is preliminary data.</text>
</comment>
<feature type="domain" description="Phosphoadenosine phosphosulphate reductase" evidence="1">
    <location>
        <begin position="225"/>
        <end position="397"/>
    </location>
</feature>
<evidence type="ECO:0000313" key="2">
    <source>
        <dbReference type="EMBL" id="HEF87413.1"/>
    </source>
</evidence>
<dbReference type="InterPro" id="IPR050128">
    <property type="entry name" value="Sulfate_adenylyltrnsfr_sub2"/>
</dbReference>
<name>A0A7C2BKW3_9CREN</name>
<evidence type="ECO:0000259" key="1">
    <source>
        <dbReference type="Pfam" id="PF01507"/>
    </source>
</evidence>
<gene>
    <name evidence="2" type="ORF">ENP55_03830</name>
</gene>
<dbReference type="GO" id="GO:0003824">
    <property type="term" value="F:catalytic activity"/>
    <property type="evidence" value="ECO:0007669"/>
    <property type="project" value="InterPro"/>
</dbReference>
<dbReference type="AlphaFoldDB" id="A0A7C2BKW3"/>
<accession>A0A7C2BKW3</accession>
<dbReference type="PANTHER" id="PTHR43196">
    <property type="entry name" value="SULFATE ADENYLYLTRANSFERASE SUBUNIT 2"/>
    <property type="match status" value="1"/>
</dbReference>
<dbReference type="EMBL" id="DSJT01000022">
    <property type="protein sequence ID" value="HEF87413.1"/>
    <property type="molecule type" value="Genomic_DNA"/>
</dbReference>